<proteinExistence type="predicted"/>
<gene>
    <name evidence="1" type="ORF">BDK92_3672</name>
</gene>
<name>A0A495JL93_9ACTN</name>
<evidence type="ECO:0000313" key="2">
    <source>
        <dbReference type="Proteomes" id="UP000277671"/>
    </source>
</evidence>
<dbReference type="EMBL" id="RBKT01000001">
    <property type="protein sequence ID" value="RKR89328.1"/>
    <property type="molecule type" value="Genomic_DNA"/>
</dbReference>
<reference evidence="1 2" key="1">
    <citation type="submission" date="2018-10" db="EMBL/GenBank/DDBJ databases">
        <title>Sequencing the genomes of 1000 actinobacteria strains.</title>
        <authorList>
            <person name="Klenk H.-P."/>
        </authorList>
    </citation>
    <scope>NUCLEOTIDE SEQUENCE [LARGE SCALE GENOMIC DNA]</scope>
    <source>
        <strain evidence="1 2">DSM 45175</strain>
    </source>
</reference>
<accession>A0A495JL93</accession>
<comment type="caution">
    <text evidence="1">The sequence shown here is derived from an EMBL/GenBank/DDBJ whole genome shotgun (WGS) entry which is preliminary data.</text>
</comment>
<evidence type="ECO:0000313" key="1">
    <source>
        <dbReference type="EMBL" id="RKR89328.1"/>
    </source>
</evidence>
<dbReference type="AlphaFoldDB" id="A0A495JL93"/>
<dbReference type="RefSeq" id="WP_147457040.1">
    <property type="nucleotide sequence ID" value="NZ_RBKT01000001.1"/>
</dbReference>
<protein>
    <submittedName>
        <fullName evidence="1">Uncharacterized protein</fullName>
    </submittedName>
</protein>
<keyword evidence="2" id="KW-1185">Reference proteome</keyword>
<organism evidence="1 2">
    <name type="scientific">Micromonospora pisi</name>
    <dbReference type="NCBI Taxonomy" id="589240"/>
    <lineage>
        <taxon>Bacteria</taxon>
        <taxon>Bacillati</taxon>
        <taxon>Actinomycetota</taxon>
        <taxon>Actinomycetes</taxon>
        <taxon>Micromonosporales</taxon>
        <taxon>Micromonosporaceae</taxon>
        <taxon>Micromonospora</taxon>
    </lineage>
</organism>
<dbReference type="Proteomes" id="UP000277671">
    <property type="component" value="Unassembled WGS sequence"/>
</dbReference>
<sequence>MFGGWVLSAVRAPRLVDELVTLGTRVALTADPALWVEALLDLLTVLRRLVELEPQQADLLDRIVAGSQIAVEDLTPLVVPGVGRSAQTTS</sequence>